<dbReference type="Proteomes" id="UP000176705">
    <property type="component" value="Unassembled WGS sequence"/>
</dbReference>
<accession>A0A1G2LB46</accession>
<dbReference type="AlphaFoldDB" id="A0A1G2LB46"/>
<name>A0A1G2LB46_9BACT</name>
<dbReference type="STRING" id="1802280.A3B37_00760"/>
<reference evidence="1 2" key="1">
    <citation type="journal article" date="2016" name="Nat. Commun.">
        <title>Thousands of microbial genomes shed light on interconnected biogeochemical processes in an aquifer system.</title>
        <authorList>
            <person name="Anantharaman K."/>
            <person name="Brown C.T."/>
            <person name="Hug L.A."/>
            <person name="Sharon I."/>
            <person name="Castelle C.J."/>
            <person name="Probst A.J."/>
            <person name="Thomas B.C."/>
            <person name="Singh A."/>
            <person name="Wilkins M.J."/>
            <person name="Karaoz U."/>
            <person name="Brodie E.L."/>
            <person name="Williams K.H."/>
            <person name="Hubbard S.S."/>
            <person name="Banfield J.F."/>
        </authorList>
    </citation>
    <scope>NUCLEOTIDE SEQUENCE [LARGE SCALE GENOMIC DNA]</scope>
</reference>
<dbReference type="EMBL" id="MHQS01000010">
    <property type="protein sequence ID" value="OHA08865.1"/>
    <property type="molecule type" value="Genomic_DNA"/>
</dbReference>
<comment type="caution">
    <text evidence="1">The sequence shown here is derived from an EMBL/GenBank/DDBJ whole genome shotgun (WGS) entry which is preliminary data.</text>
</comment>
<evidence type="ECO:0000313" key="1">
    <source>
        <dbReference type="EMBL" id="OHA08865.1"/>
    </source>
</evidence>
<organism evidence="1 2">
    <name type="scientific">Candidatus Sungbacteria bacterium RIFCSPLOWO2_01_FULL_59_16</name>
    <dbReference type="NCBI Taxonomy" id="1802280"/>
    <lineage>
        <taxon>Bacteria</taxon>
        <taxon>Candidatus Sungiibacteriota</taxon>
    </lineage>
</organism>
<evidence type="ECO:0000313" key="2">
    <source>
        <dbReference type="Proteomes" id="UP000176705"/>
    </source>
</evidence>
<evidence type="ECO:0008006" key="3">
    <source>
        <dbReference type="Google" id="ProtNLM"/>
    </source>
</evidence>
<gene>
    <name evidence="1" type="ORF">A3B37_00760</name>
</gene>
<protein>
    <recommendedName>
        <fullName evidence="3">DUF1059 domain-containing protein</fullName>
    </recommendedName>
</protein>
<proteinExistence type="predicted"/>
<sequence>MAKRQKRVSADCRKFPSKKKCTLTISGTMAEVFPLALHHAVKSHGHKATPKFRRELRAFLT</sequence>